<comment type="caution">
    <text evidence="1">The sequence shown here is derived from an EMBL/GenBank/DDBJ whole genome shotgun (WGS) entry which is preliminary data.</text>
</comment>
<proteinExistence type="predicted"/>
<gene>
    <name evidence="1" type="ORF">LCGC14_2749450</name>
</gene>
<organism evidence="1">
    <name type="scientific">marine sediment metagenome</name>
    <dbReference type="NCBI Taxonomy" id="412755"/>
    <lineage>
        <taxon>unclassified sequences</taxon>
        <taxon>metagenomes</taxon>
        <taxon>ecological metagenomes</taxon>
    </lineage>
</organism>
<reference evidence="1" key="1">
    <citation type="journal article" date="2015" name="Nature">
        <title>Complex archaea that bridge the gap between prokaryotes and eukaryotes.</title>
        <authorList>
            <person name="Spang A."/>
            <person name="Saw J.H."/>
            <person name="Jorgensen S.L."/>
            <person name="Zaremba-Niedzwiedzka K."/>
            <person name="Martijn J."/>
            <person name="Lind A.E."/>
            <person name="van Eijk R."/>
            <person name="Schleper C."/>
            <person name="Guy L."/>
            <person name="Ettema T.J."/>
        </authorList>
    </citation>
    <scope>NUCLEOTIDE SEQUENCE</scope>
</reference>
<dbReference type="AlphaFoldDB" id="A0A0F8Z2C9"/>
<feature type="non-terminal residue" evidence="1">
    <location>
        <position position="1"/>
    </location>
</feature>
<protein>
    <submittedName>
        <fullName evidence="1">Uncharacterized protein</fullName>
    </submittedName>
</protein>
<dbReference type="EMBL" id="LAZR01050234">
    <property type="protein sequence ID" value="KKK87813.1"/>
    <property type="molecule type" value="Genomic_DNA"/>
</dbReference>
<accession>A0A0F8Z2C9</accession>
<sequence length="44" mass="5243">TGIIQDYEVGEIDEEEDFDYIEWRLTKYGSPILDYLKANYPNPE</sequence>
<evidence type="ECO:0000313" key="1">
    <source>
        <dbReference type="EMBL" id="KKK87813.1"/>
    </source>
</evidence>
<name>A0A0F8Z2C9_9ZZZZ</name>